<dbReference type="InterPro" id="IPR024401">
    <property type="entry name" value="WYL_prot"/>
</dbReference>
<dbReference type="Pfam" id="PF10902">
    <property type="entry name" value="WYL_2"/>
    <property type="match status" value="1"/>
</dbReference>
<name>A0A1W1E8A7_9ZZZZ</name>
<dbReference type="EMBL" id="FPIB01000010">
    <property type="protein sequence ID" value="SFV90183.1"/>
    <property type="molecule type" value="Genomic_DNA"/>
</dbReference>
<protein>
    <submittedName>
        <fullName evidence="1">Uncharacterized protein</fullName>
    </submittedName>
</protein>
<reference evidence="1" key="1">
    <citation type="submission" date="2016-10" db="EMBL/GenBank/DDBJ databases">
        <authorList>
            <person name="de Groot N.N."/>
        </authorList>
    </citation>
    <scope>NUCLEOTIDE SEQUENCE</scope>
</reference>
<proteinExistence type="predicted"/>
<organism evidence="1">
    <name type="scientific">hydrothermal vent metagenome</name>
    <dbReference type="NCBI Taxonomy" id="652676"/>
    <lineage>
        <taxon>unclassified sequences</taxon>
        <taxon>metagenomes</taxon>
        <taxon>ecological metagenomes</taxon>
    </lineage>
</organism>
<sequence length="90" mass="9940">MQQLSRYKALKVIHDTQGRIFSATFIKKDGSIRQMIARIGVSKNQKGGTNGASAKNNLVTVYDMAKGGYRMINLKTLLTLKACGETYKVV</sequence>
<evidence type="ECO:0000313" key="1">
    <source>
        <dbReference type="EMBL" id="SFV90183.1"/>
    </source>
</evidence>
<dbReference type="AlphaFoldDB" id="A0A1W1E8A7"/>
<accession>A0A1W1E8A7</accession>
<gene>
    <name evidence="1" type="ORF">MNB_SV-4-1299</name>
</gene>